<dbReference type="InterPro" id="IPR005552">
    <property type="entry name" value="Scramblase"/>
</dbReference>
<dbReference type="GO" id="GO:0017128">
    <property type="term" value="F:phospholipid scramblase activity"/>
    <property type="evidence" value="ECO:0007669"/>
    <property type="project" value="InterPro"/>
</dbReference>
<gene>
    <name evidence="4" type="ORF">LITE_LOCUS26788</name>
</gene>
<evidence type="ECO:0000313" key="5">
    <source>
        <dbReference type="Proteomes" id="UP001154282"/>
    </source>
</evidence>
<evidence type="ECO:0000256" key="2">
    <source>
        <dbReference type="ARBA" id="ARBA00007447"/>
    </source>
</evidence>
<dbReference type="Pfam" id="PF03803">
    <property type="entry name" value="Scramblase"/>
    <property type="match status" value="2"/>
</dbReference>
<accession>A0AAV0M4K7</accession>
<dbReference type="GO" id="GO:0005886">
    <property type="term" value="C:plasma membrane"/>
    <property type="evidence" value="ECO:0007669"/>
    <property type="project" value="TreeGrafter"/>
</dbReference>
<dbReference type="Gene3D" id="2.40.70.10">
    <property type="entry name" value="Acid Proteases"/>
    <property type="match status" value="1"/>
</dbReference>
<evidence type="ECO:0000259" key="3">
    <source>
        <dbReference type="PROSITE" id="PS51767"/>
    </source>
</evidence>
<evidence type="ECO:0000256" key="1">
    <source>
        <dbReference type="ARBA" id="ARBA00005350"/>
    </source>
</evidence>
<comment type="similarity">
    <text evidence="1">Belongs to the phospholipid scramblase family.</text>
</comment>
<comment type="caution">
    <text evidence="4">The sequence shown here is derived from an EMBL/GenBank/DDBJ whole genome shotgun (WGS) entry which is preliminary data.</text>
</comment>
<proteinExistence type="inferred from homology"/>
<dbReference type="InterPro" id="IPR032861">
    <property type="entry name" value="TAXi_N"/>
</dbReference>
<dbReference type="Pfam" id="PF14543">
    <property type="entry name" value="TAXi_N"/>
    <property type="match status" value="1"/>
</dbReference>
<dbReference type="PANTHER" id="PTHR23248:SF9">
    <property type="entry name" value="PHOSPHOLIPID SCRAMBLASE"/>
    <property type="match status" value="1"/>
</dbReference>
<dbReference type="EMBL" id="CAMGYJ010000007">
    <property type="protein sequence ID" value="CAI0441226.1"/>
    <property type="molecule type" value="Genomic_DNA"/>
</dbReference>
<dbReference type="PROSITE" id="PS51767">
    <property type="entry name" value="PEPTIDASE_A1"/>
    <property type="match status" value="1"/>
</dbReference>
<dbReference type="Proteomes" id="UP001154282">
    <property type="component" value="Unassembled WGS sequence"/>
</dbReference>
<protein>
    <recommendedName>
        <fullName evidence="3">Peptidase A1 domain-containing protein</fullName>
    </recommendedName>
</protein>
<sequence length="581" mass="64868">MNWTKSSHLFLRSSNRSLVSQFGGSNSSCSSALSKDVQSPMRVCPESASPFNYSAARHLHSVKGAAIVARNVFGRYAMPPEIGGNFSRLKVVKHGAEAISYRFQHGAAANDSRLSRNFLAELWVLDKKAEKSAKKRLQNNKYRGLRVEDRCFSQSSDHDGTVVLEQPPPSQPLSGYLKPTSPEEAQVAPLLARSNLLITRDIEWANLMLGFEQENRYAVVDVCYPQAPVGLIREQSNLLARQFLRTRRPFVALVSDAMANELFREIGVVHRRWHLWRRIYDLYLGNKQFAVVENPGLWNWTFTLKDIDDQVLAQIDRDWRGFGFEIFTDAGQYVIRFGSQDINRSSPGTANRCNDRVAAAAAAITVDRLLAVFTCSTKMASDFTAKTELSPHSYGGYSTSLSFGTPPQTLSFVVDTTSSFVWFPCTTHYFCEHCVFPSPTSRIPSFIPVLSSSSKIVGCRNPKCSRIHGRRWRSEQCENCGYNAGGRRSRYCSQICPPYLILYGSGTTGGVALSETLRFRNLTIPNFLIGCSVFSSRQPAGIAGLGRGRSSLVSQLGLARFSYCLRVDSVYYYLGEGRVDE</sequence>
<comment type="similarity">
    <text evidence="2">Belongs to the peptidase A1 family.</text>
</comment>
<name>A0AAV0M4K7_9ROSI</name>
<reference evidence="4" key="1">
    <citation type="submission" date="2022-08" db="EMBL/GenBank/DDBJ databases">
        <authorList>
            <person name="Gutierrez-Valencia J."/>
        </authorList>
    </citation>
    <scope>NUCLEOTIDE SEQUENCE</scope>
</reference>
<evidence type="ECO:0000313" key="4">
    <source>
        <dbReference type="EMBL" id="CAI0441226.1"/>
    </source>
</evidence>
<dbReference type="SUPFAM" id="SSF50630">
    <property type="entry name" value="Acid proteases"/>
    <property type="match status" value="1"/>
</dbReference>
<organism evidence="4 5">
    <name type="scientific">Linum tenue</name>
    <dbReference type="NCBI Taxonomy" id="586396"/>
    <lineage>
        <taxon>Eukaryota</taxon>
        <taxon>Viridiplantae</taxon>
        <taxon>Streptophyta</taxon>
        <taxon>Embryophyta</taxon>
        <taxon>Tracheophyta</taxon>
        <taxon>Spermatophyta</taxon>
        <taxon>Magnoliopsida</taxon>
        <taxon>eudicotyledons</taxon>
        <taxon>Gunneridae</taxon>
        <taxon>Pentapetalae</taxon>
        <taxon>rosids</taxon>
        <taxon>fabids</taxon>
        <taxon>Malpighiales</taxon>
        <taxon>Linaceae</taxon>
        <taxon>Linum</taxon>
    </lineage>
</organism>
<dbReference type="InterPro" id="IPR033121">
    <property type="entry name" value="PEPTIDASE_A1"/>
</dbReference>
<dbReference type="PANTHER" id="PTHR23248">
    <property type="entry name" value="PHOSPHOLIPID SCRAMBLASE-RELATED"/>
    <property type="match status" value="1"/>
</dbReference>
<dbReference type="AlphaFoldDB" id="A0AAV0M4K7"/>
<feature type="domain" description="Peptidase A1" evidence="3">
    <location>
        <begin position="397"/>
        <end position="581"/>
    </location>
</feature>
<dbReference type="InterPro" id="IPR021109">
    <property type="entry name" value="Peptidase_aspartic_dom_sf"/>
</dbReference>
<keyword evidence="5" id="KW-1185">Reference proteome</keyword>